<dbReference type="InterPro" id="IPR027417">
    <property type="entry name" value="P-loop_NTPase"/>
</dbReference>
<dbReference type="RefSeq" id="WP_354280635.1">
    <property type="nucleotide sequence ID" value="NZ_JBEPMK010000003.1"/>
</dbReference>
<dbReference type="Proteomes" id="UP001549055">
    <property type="component" value="Unassembled WGS sequence"/>
</dbReference>
<sequence length="173" mass="20816">MKILIIGFSGSGKSTLAEKLSHRYKFPLLHLDKIRFAPNWVMRSDLDFSSDLEHFLDQHDSWVMDGFYSKFSLKRRLEEADQIIFLNFNRWTALHRILKRYLTYRGKVRSSAPDGCQEKIDWPFLKFVMIDSRKPNRQQLYHDIEKQYAKKIITLKNQKEIDDFLRRTEQKLT</sequence>
<accession>A0ABV2JKB9</accession>
<name>A0ABV2JKB9_9STRE</name>
<proteinExistence type="predicted"/>
<organism evidence="1 2">
    <name type="scientific">Streptococcus gallinaceus</name>
    <dbReference type="NCBI Taxonomy" id="165758"/>
    <lineage>
        <taxon>Bacteria</taxon>
        <taxon>Bacillati</taxon>
        <taxon>Bacillota</taxon>
        <taxon>Bacilli</taxon>
        <taxon>Lactobacillales</taxon>
        <taxon>Streptococcaceae</taxon>
        <taxon>Streptococcus</taxon>
    </lineage>
</organism>
<keyword evidence="2" id="KW-1185">Reference proteome</keyword>
<keyword evidence="1" id="KW-0808">Transferase</keyword>
<dbReference type="SUPFAM" id="SSF52540">
    <property type="entry name" value="P-loop containing nucleoside triphosphate hydrolases"/>
    <property type="match status" value="1"/>
</dbReference>
<dbReference type="EMBL" id="JBEPMK010000003">
    <property type="protein sequence ID" value="MET3644356.1"/>
    <property type="molecule type" value="Genomic_DNA"/>
</dbReference>
<dbReference type="InterPro" id="IPR052922">
    <property type="entry name" value="Cytidylate_Kinase-2"/>
</dbReference>
<evidence type="ECO:0000313" key="2">
    <source>
        <dbReference type="Proteomes" id="UP001549055"/>
    </source>
</evidence>
<dbReference type="PANTHER" id="PTHR37816">
    <property type="entry name" value="YALI0E33011P"/>
    <property type="match status" value="1"/>
</dbReference>
<evidence type="ECO:0000313" key="1">
    <source>
        <dbReference type="EMBL" id="MET3644356.1"/>
    </source>
</evidence>
<keyword evidence="1" id="KW-0418">Kinase</keyword>
<gene>
    <name evidence="1" type="ORF">ABID27_000980</name>
</gene>
<reference evidence="1 2" key="1">
    <citation type="submission" date="2024-06" db="EMBL/GenBank/DDBJ databases">
        <title>Genomic Encyclopedia of Type Strains, Phase IV (KMG-IV): sequencing the most valuable type-strain genomes for metagenomic binning, comparative biology and taxonomic classification.</title>
        <authorList>
            <person name="Goeker M."/>
        </authorList>
    </citation>
    <scope>NUCLEOTIDE SEQUENCE [LARGE SCALE GENOMIC DNA]</scope>
    <source>
        <strain evidence="1 2">DSM 15349</strain>
    </source>
</reference>
<protein>
    <submittedName>
        <fullName evidence="1">Adenylate kinase family enzyme</fullName>
    </submittedName>
</protein>
<dbReference type="PANTHER" id="PTHR37816:SF3">
    <property type="entry name" value="MODULATES DNA TOPOLOGY"/>
    <property type="match status" value="1"/>
</dbReference>
<comment type="caution">
    <text evidence="1">The sequence shown here is derived from an EMBL/GenBank/DDBJ whole genome shotgun (WGS) entry which is preliminary data.</text>
</comment>
<dbReference type="GO" id="GO:0016301">
    <property type="term" value="F:kinase activity"/>
    <property type="evidence" value="ECO:0007669"/>
    <property type="project" value="UniProtKB-KW"/>
</dbReference>
<dbReference type="Gene3D" id="3.40.50.300">
    <property type="entry name" value="P-loop containing nucleotide triphosphate hydrolases"/>
    <property type="match status" value="1"/>
</dbReference>